<dbReference type="SUPFAM" id="SSF161098">
    <property type="entry name" value="MetI-like"/>
    <property type="match status" value="1"/>
</dbReference>
<evidence type="ECO:0000256" key="3">
    <source>
        <dbReference type="ARBA" id="ARBA00022989"/>
    </source>
</evidence>
<reference evidence="6 7" key="1">
    <citation type="submission" date="2017-12" db="EMBL/GenBank/DDBJ databases">
        <title>Draft genome sequence of Ralstonia pickettii 52.</title>
        <authorList>
            <person name="Zheng B."/>
        </authorList>
    </citation>
    <scope>NUCLEOTIDE SEQUENCE [LARGE SCALE GENOMIC DNA]</scope>
    <source>
        <strain evidence="6 7">52</strain>
    </source>
</reference>
<feature type="transmembrane region" description="Helical" evidence="5">
    <location>
        <begin position="37"/>
        <end position="58"/>
    </location>
</feature>
<feature type="transmembrane region" description="Helical" evidence="5">
    <location>
        <begin position="206"/>
        <end position="229"/>
    </location>
</feature>
<dbReference type="EMBL" id="PKQE01000001">
    <property type="protein sequence ID" value="PLC44153.1"/>
    <property type="molecule type" value="Genomic_DNA"/>
</dbReference>
<organism evidence="6 7">
    <name type="scientific">Ralstonia pickettii</name>
    <name type="common">Burkholderia pickettii</name>
    <dbReference type="NCBI Taxonomy" id="329"/>
    <lineage>
        <taxon>Bacteria</taxon>
        <taxon>Pseudomonadati</taxon>
        <taxon>Pseudomonadota</taxon>
        <taxon>Betaproteobacteria</taxon>
        <taxon>Burkholderiales</taxon>
        <taxon>Burkholderiaceae</taxon>
        <taxon>Ralstonia</taxon>
    </lineage>
</organism>
<proteinExistence type="predicted"/>
<dbReference type="AlphaFoldDB" id="A0A2N4TWR9"/>
<dbReference type="GO" id="GO:0016020">
    <property type="term" value="C:membrane"/>
    <property type="evidence" value="ECO:0007669"/>
    <property type="project" value="UniProtKB-SubCell"/>
</dbReference>
<keyword evidence="4 5" id="KW-0472">Membrane</keyword>
<feature type="transmembrane region" description="Helical" evidence="5">
    <location>
        <begin position="79"/>
        <end position="103"/>
    </location>
</feature>
<protein>
    <submittedName>
        <fullName evidence="6">DUF898 domain-containing protein</fullName>
    </submittedName>
</protein>
<keyword evidence="2 5" id="KW-0812">Transmembrane</keyword>
<evidence type="ECO:0000313" key="6">
    <source>
        <dbReference type="EMBL" id="PLC44153.1"/>
    </source>
</evidence>
<keyword evidence="3 5" id="KW-1133">Transmembrane helix</keyword>
<evidence type="ECO:0000256" key="2">
    <source>
        <dbReference type="ARBA" id="ARBA00022692"/>
    </source>
</evidence>
<evidence type="ECO:0000313" key="7">
    <source>
        <dbReference type="Proteomes" id="UP000234456"/>
    </source>
</evidence>
<sequence length="360" mass="39648">MNDIARESVLGGAPGGPPAAAPQPLRLRFIGSGSEYFRIWIVNLLLTIVTLGIYSAWAKVRTLQYFYRNTQLAGSSFDYHGSPIAILKGRAIIFVLAFAFNLLGHSSPLLGLALLIVMAAAFPWLLVRSLRFRMANSSYRGLRFAFTGKDAEGYMVFLVWPILSVLSLYLLAPLAHQRFKRFQHKNTRFGTAQFDFSGTPGNFYGVYLRTFGLAILAFVVASCLALLLGVSLHRAPGVGQIFGFIVIGLFMYAAMLFLTPYFLSRLQNVVWNHTTLGAHRFQSQVGAGKLFWIFVSNAVLILITVGLFTPFARVRTARYKLDSVTMIAAGSLDTFVAGETTNVGALGDATVDWYDIDIAL</sequence>
<comment type="subcellular location">
    <subcellularLocation>
        <location evidence="1">Membrane</location>
        <topology evidence="1">Multi-pass membrane protein</topology>
    </subcellularLocation>
</comment>
<feature type="transmembrane region" description="Helical" evidence="5">
    <location>
        <begin position="151"/>
        <end position="172"/>
    </location>
</feature>
<evidence type="ECO:0000256" key="5">
    <source>
        <dbReference type="SAM" id="Phobius"/>
    </source>
</evidence>
<dbReference type="OrthoDB" id="9765721at2"/>
<dbReference type="RefSeq" id="WP_102064650.1">
    <property type="nucleotide sequence ID" value="NZ_PKQE01000001.1"/>
</dbReference>
<comment type="caution">
    <text evidence="6">The sequence shown here is derived from an EMBL/GenBank/DDBJ whole genome shotgun (WGS) entry which is preliminary data.</text>
</comment>
<feature type="transmembrane region" description="Helical" evidence="5">
    <location>
        <begin position="109"/>
        <end position="130"/>
    </location>
</feature>
<dbReference type="Proteomes" id="UP000234456">
    <property type="component" value="Unassembled WGS sequence"/>
</dbReference>
<dbReference type="InterPro" id="IPR010295">
    <property type="entry name" value="DUF898"/>
</dbReference>
<dbReference type="InterPro" id="IPR035906">
    <property type="entry name" value="MetI-like_sf"/>
</dbReference>
<feature type="transmembrane region" description="Helical" evidence="5">
    <location>
        <begin position="290"/>
        <end position="311"/>
    </location>
</feature>
<dbReference type="Pfam" id="PF05987">
    <property type="entry name" value="DUF898"/>
    <property type="match status" value="1"/>
</dbReference>
<feature type="transmembrane region" description="Helical" evidence="5">
    <location>
        <begin position="241"/>
        <end position="263"/>
    </location>
</feature>
<accession>A0A2N4TWR9</accession>
<evidence type="ECO:0000256" key="1">
    <source>
        <dbReference type="ARBA" id="ARBA00004141"/>
    </source>
</evidence>
<evidence type="ECO:0000256" key="4">
    <source>
        <dbReference type="ARBA" id="ARBA00023136"/>
    </source>
</evidence>
<name>A0A2N4TWR9_RALPI</name>
<gene>
    <name evidence="6" type="ORF">C0Q88_05500</name>
</gene>